<evidence type="ECO:0000313" key="4">
    <source>
        <dbReference type="Proteomes" id="UP000284403"/>
    </source>
</evidence>
<dbReference type="AlphaFoldDB" id="A0A422PDA0"/>
<keyword evidence="4" id="KW-1185">Reference proteome</keyword>
<reference evidence="3 4" key="1">
    <citation type="journal article" date="2018" name="BMC Genomics">
        <title>Genomic comparison of Trypanosoma conorhini and Trypanosoma rangeli to Trypanosoma cruzi strains of high and low virulence.</title>
        <authorList>
            <person name="Bradwell K.R."/>
            <person name="Koparde V.N."/>
            <person name="Matveyev A.V."/>
            <person name="Serrano M.G."/>
            <person name="Alves J.M."/>
            <person name="Parikh H."/>
            <person name="Huang B."/>
            <person name="Lee V."/>
            <person name="Espinosa-Alvarez O."/>
            <person name="Ortiz P.A."/>
            <person name="Costa-Martins A.G."/>
            <person name="Teixeira M.M."/>
            <person name="Buck G.A."/>
        </authorList>
    </citation>
    <scope>NUCLEOTIDE SEQUENCE [LARGE SCALE GENOMIC DNA]</scope>
    <source>
        <strain evidence="3 4">025E</strain>
    </source>
</reference>
<organism evidence="3 4">
    <name type="scientific">Trypanosoma conorhini</name>
    <dbReference type="NCBI Taxonomy" id="83891"/>
    <lineage>
        <taxon>Eukaryota</taxon>
        <taxon>Discoba</taxon>
        <taxon>Euglenozoa</taxon>
        <taxon>Kinetoplastea</taxon>
        <taxon>Metakinetoplastina</taxon>
        <taxon>Trypanosomatida</taxon>
        <taxon>Trypanosomatidae</taxon>
        <taxon>Trypanosoma</taxon>
    </lineage>
</organism>
<sequence>MNVLVALLKLKHRYSLVPNEPAVQTRGSGPFVLPLGEDLPRHPDGIAVSGVKAAGGETHALRCTGSGDSYGRFLRGPWSVADCGDYDGYSDYDDDDDDDDELDSAAEVDAFATIQESCVLREPHAQRLSYEAMWRRYQCEDGDTFSPLVRDLRAVCMRRRTERAVAWRRVGAVRVTRNADGDRNGGEGASRELHRVSITMERTKYRTYAQLWERVVAFGCGLRALGLAHGAMIGICHDTRWEWLATCYAAWSQRFVCVLFDDDKLLAAQVAAEAKLSVVVCKWGLLPRLHAIFAARGASRIPTFVVVDAGGQPDVEAAVASCAAAQLSKALEVQDTVVRTWDEVLTMGRAEWKRRLAARAACRKSQDKHKAEAERCHANGGEDAVGPFVPPSPPSRRSRSASSTARCLRAPLGRAHIAWYLSFAEEVRQRRGVAQPKFE</sequence>
<dbReference type="GeneID" id="40319042"/>
<dbReference type="Gene3D" id="3.40.50.12780">
    <property type="entry name" value="N-terminal domain of ligase-like"/>
    <property type="match status" value="1"/>
</dbReference>
<evidence type="ECO:0000313" key="3">
    <source>
        <dbReference type="EMBL" id="RNF15697.1"/>
    </source>
</evidence>
<dbReference type="Proteomes" id="UP000284403">
    <property type="component" value="Unassembled WGS sequence"/>
</dbReference>
<accession>A0A422PDA0</accession>
<proteinExistence type="predicted"/>
<comment type="caution">
    <text evidence="3">The sequence shown here is derived from an EMBL/GenBank/DDBJ whole genome shotgun (WGS) entry which is preliminary data.</text>
</comment>
<dbReference type="EMBL" id="MKKU01000318">
    <property type="protein sequence ID" value="RNF15697.1"/>
    <property type="molecule type" value="Genomic_DNA"/>
</dbReference>
<name>A0A422PDA0_9TRYP</name>
<gene>
    <name evidence="3" type="ORF">Tco025E_05431</name>
</gene>
<dbReference type="Pfam" id="PF00501">
    <property type="entry name" value="AMP-binding"/>
    <property type="match status" value="1"/>
</dbReference>
<protein>
    <submittedName>
        <fullName evidence="3">Putative fatty acyl CoA syntetase 1</fullName>
    </submittedName>
</protein>
<feature type="domain" description="AMP-dependent synthetase/ligase" evidence="2">
    <location>
        <begin position="195"/>
        <end position="281"/>
    </location>
</feature>
<dbReference type="RefSeq" id="XP_029227569.1">
    <property type="nucleotide sequence ID" value="XM_029372330.1"/>
</dbReference>
<feature type="region of interest" description="Disordered" evidence="1">
    <location>
        <begin position="371"/>
        <end position="404"/>
    </location>
</feature>
<dbReference type="InterPro" id="IPR000873">
    <property type="entry name" value="AMP-dep_synth/lig_dom"/>
</dbReference>
<dbReference type="InterPro" id="IPR042099">
    <property type="entry name" value="ANL_N_sf"/>
</dbReference>
<evidence type="ECO:0000256" key="1">
    <source>
        <dbReference type="SAM" id="MobiDB-lite"/>
    </source>
</evidence>
<evidence type="ECO:0000259" key="2">
    <source>
        <dbReference type="Pfam" id="PF00501"/>
    </source>
</evidence>
<dbReference type="SUPFAM" id="SSF56801">
    <property type="entry name" value="Acetyl-CoA synthetase-like"/>
    <property type="match status" value="1"/>
</dbReference>